<gene>
    <name evidence="10" type="ORF">BAY60_19455</name>
</gene>
<evidence type="ECO:0000313" key="10">
    <source>
        <dbReference type="EMBL" id="PXY24686.1"/>
    </source>
</evidence>
<keyword evidence="11" id="KW-1185">Reference proteome</keyword>
<dbReference type="CDD" id="cd06261">
    <property type="entry name" value="TM_PBP2"/>
    <property type="match status" value="1"/>
</dbReference>
<dbReference type="Gene3D" id="1.10.3720.10">
    <property type="entry name" value="MetI-like"/>
    <property type="match status" value="1"/>
</dbReference>
<dbReference type="GO" id="GO:0005886">
    <property type="term" value="C:plasma membrane"/>
    <property type="evidence" value="ECO:0007669"/>
    <property type="project" value="UniProtKB-SubCell"/>
</dbReference>
<evidence type="ECO:0000259" key="9">
    <source>
        <dbReference type="PROSITE" id="PS50928"/>
    </source>
</evidence>
<dbReference type="SUPFAM" id="SSF161098">
    <property type="entry name" value="MetI-like"/>
    <property type="match status" value="1"/>
</dbReference>
<organism evidence="10 11">
    <name type="scientific">Prauserella muralis</name>
    <dbReference type="NCBI Taxonomy" id="588067"/>
    <lineage>
        <taxon>Bacteria</taxon>
        <taxon>Bacillati</taxon>
        <taxon>Actinomycetota</taxon>
        <taxon>Actinomycetes</taxon>
        <taxon>Pseudonocardiales</taxon>
        <taxon>Pseudonocardiaceae</taxon>
        <taxon>Prauserella</taxon>
    </lineage>
</organism>
<proteinExistence type="inferred from homology"/>
<feature type="signal peptide" evidence="8">
    <location>
        <begin position="1"/>
        <end position="22"/>
    </location>
</feature>
<feature type="transmembrane region" description="Helical" evidence="7">
    <location>
        <begin position="101"/>
        <end position="125"/>
    </location>
</feature>
<keyword evidence="8" id="KW-0732">Signal</keyword>
<dbReference type="PROSITE" id="PS50928">
    <property type="entry name" value="ABC_TM1"/>
    <property type="match status" value="1"/>
</dbReference>
<keyword evidence="6 7" id="KW-0472">Membrane</keyword>
<keyword evidence="4 7" id="KW-0812">Transmembrane</keyword>
<sequence length="249" mass="26043">MWLGRAAVVAALLGFVHLLASADVGGAGTIPSPVEVLRALVAEVPTGELALAVWDTVRAWFVGLALSAVAGVALGALVGSSDLAYGATKGTFDFLRSVPPIALIPLAVLILGVTADLKIVLVVWVCTWPVLLQTMSGVHDVEPLAKDAARSMHMNRRQVLRFVTVPAAMPYIGTGLRIAAVMALLVCIGVELLAGAAGVGQLIFFHQTSGQGAEMWATIVVAAVLGIAVSQVFGVLERRVTRWHPSQRD</sequence>
<protein>
    <recommendedName>
        <fullName evidence="9">ABC transmembrane type-1 domain-containing protein</fullName>
    </recommendedName>
</protein>
<evidence type="ECO:0000256" key="2">
    <source>
        <dbReference type="ARBA" id="ARBA00022448"/>
    </source>
</evidence>
<evidence type="ECO:0000313" key="11">
    <source>
        <dbReference type="Proteomes" id="UP000249915"/>
    </source>
</evidence>
<dbReference type="Proteomes" id="UP000249915">
    <property type="component" value="Unassembled WGS sequence"/>
</dbReference>
<feature type="domain" description="ABC transmembrane type-1" evidence="9">
    <location>
        <begin position="53"/>
        <end position="237"/>
    </location>
</feature>
<feature type="chain" id="PRO_5016092232" description="ABC transmembrane type-1 domain-containing protein" evidence="8">
    <location>
        <begin position="23"/>
        <end position="249"/>
    </location>
</feature>
<keyword evidence="5 7" id="KW-1133">Transmembrane helix</keyword>
<evidence type="ECO:0000256" key="3">
    <source>
        <dbReference type="ARBA" id="ARBA00022475"/>
    </source>
</evidence>
<comment type="similarity">
    <text evidence="7">Belongs to the binding-protein-dependent transport system permease family.</text>
</comment>
<dbReference type="EMBL" id="MASW01000004">
    <property type="protein sequence ID" value="PXY24686.1"/>
    <property type="molecule type" value="Genomic_DNA"/>
</dbReference>
<evidence type="ECO:0000256" key="4">
    <source>
        <dbReference type="ARBA" id="ARBA00022692"/>
    </source>
</evidence>
<keyword evidence="3" id="KW-1003">Cell membrane</keyword>
<keyword evidence="2 7" id="KW-0813">Transport</keyword>
<dbReference type="Pfam" id="PF00528">
    <property type="entry name" value="BPD_transp_1"/>
    <property type="match status" value="1"/>
</dbReference>
<feature type="transmembrane region" description="Helical" evidence="7">
    <location>
        <begin position="59"/>
        <end position="80"/>
    </location>
</feature>
<comment type="caution">
    <text evidence="10">The sequence shown here is derived from an EMBL/GenBank/DDBJ whole genome shotgun (WGS) entry which is preliminary data.</text>
</comment>
<feature type="transmembrane region" description="Helical" evidence="7">
    <location>
        <begin position="216"/>
        <end position="236"/>
    </location>
</feature>
<dbReference type="InterPro" id="IPR000515">
    <property type="entry name" value="MetI-like"/>
</dbReference>
<name>A0A2V4ATD8_9PSEU</name>
<evidence type="ECO:0000256" key="8">
    <source>
        <dbReference type="SAM" id="SignalP"/>
    </source>
</evidence>
<dbReference type="PANTHER" id="PTHR30151">
    <property type="entry name" value="ALKANE SULFONATE ABC TRANSPORTER-RELATED, MEMBRANE SUBUNIT"/>
    <property type="match status" value="1"/>
</dbReference>
<dbReference type="PANTHER" id="PTHR30151:SF0">
    <property type="entry name" value="ABC TRANSPORTER PERMEASE PROTEIN MJ0413-RELATED"/>
    <property type="match status" value="1"/>
</dbReference>
<comment type="subcellular location">
    <subcellularLocation>
        <location evidence="1 7">Cell membrane</location>
        <topology evidence="1 7">Multi-pass membrane protein</topology>
    </subcellularLocation>
</comment>
<evidence type="ECO:0000256" key="6">
    <source>
        <dbReference type="ARBA" id="ARBA00023136"/>
    </source>
</evidence>
<dbReference type="AlphaFoldDB" id="A0A2V4ATD8"/>
<accession>A0A2V4ATD8</accession>
<evidence type="ECO:0000256" key="1">
    <source>
        <dbReference type="ARBA" id="ARBA00004651"/>
    </source>
</evidence>
<evidence type="ECO:0000256" key="7">
    <source>
        <dbReference type="RuleBase" id="RU363032"/>
    </source>
</evidence>
<dbReference type="GO" id="GO:0055085">
    <property type="term" value="P:transmembrane transport"/>
    <property type="evidence" value="ECO:0007669"/>
    <property type="project" value="InterPro"/>
</dbReference>
<evidence type="ECO:0000256" key="5">
    <source>
        <dbReference type="ARBA" id="ARBA00022989"/>
    </source>
</evidence>
<feature type="transmembrane region" description="Helical" evidence="7">
    <location>
        <begin position="178"/>
        <end position="204"/>
    </location>
</feature>
<dbReference type="InterPro" id="IPR035906">
    <property type="entry name" value="MetI-like_sf"/>
</dbReference>
<reference evidence="10 11" key="1">
    <citation type="submission" date="2016-07" db="EMBL/GenBank/DDBJ databases">
        <title>Draft genome sequence of Prauserella muralis DSM 45305, isolated from a mould-covered wall in an indoor environment.</title>
        <authorList>
            <person name="Ruckert C."/>
            <person name="Albersmeier A."/>
            <person name="Jiang C.-L."/>
            <person name="Jiang Y."/>
            <person name="Kalinowski J."/>
            <person name="Schneider O."/>
            <person name="Winkler A."/>
            <person name="Zotchev S.B."/>
        </authorList>
    </citation>
    <scope>NUCLEOTIDE SEQUENCE [LARGE SCALE GENOMIC DNA]</scope>
    <source>
        <strain evidence="10 11">DSM 45305</strain>
    </source>
</reference>